<dbReference type="Proteomes" id="UP000190102">
    <property type="component" value="Unassembled WGS sequence"/>
</dbReference>
<name>A0A1T4N5F0_9BACT</name>
<keyword evidence="5" id="KW-0408">Iron</keyword>
<feature type="signal peptide" evidence="6">
    <location>
        <begin position="1"/>
        <end position="17"/>
    </location>
</feature>
<keyword evidence="6" id="KW-0732">Signal</keyword>
<dbReference type="STRING" id="115783.SAMN02745119_01525"/>
<dbReference type="RefSeq" id="WP_078789826.1">
    <property type="nucleotide sequence ID" value="NZ_FUWR01000006.1"/>
</dbReference>
<keyword evidence="3" id="KW-0479">Metal-binding</keyword>
<gene>
    <name evidence="7" type="ORF">SAMN02745119_01525</name>
</gene>
<sequence>MRTIGLLLILLLTGSVAWCFDAGSSCVTCHSDRAKLKELGAEAMYLDPTQVDREAGMKGKPSCVDCHLGDPKTSDKTAAHKGMLAPFLVAAGKNHKGQAISREAAGALQPLTPKGKGMNSMIPKGDPKKLEAAGIKKIVGIQWHDRDPETMAYAPKVAEQTCGKCHAKAVKEYNSSAKGLTKNQRAFRDWSEKQPGPQNCGMWPGQNGENIRQHTSVPYTKAMNGAMERSCNMCHASCNDCHFKPVAGKGTHSFGKPDTPSCYGGGRASICHAGPMDRRRGAGYVRGEYAFPANLPQGAHVKAGLECLDCHKPANHQFGHLAADDARNACKNCHGQIVKAVQSSSHGKVDCASCHVTVSGAYQYTFWGQGHYYGVETPYGKHKEYYGTRDLPTIIKNAAGRYIPVKPYPMAVLNQTTELGPTGLLFRAIPQRTVAGNPKIGEPVTFEVARSATDVNDAYIVVGTRNDLSGGNMAILWIQMDKLSHAMGKPRNCGSCHDSKAQVGKSEWSYFEDRDVTKPFKGSYTISADKDGIRFSNVAWEQPSLAPNRKLQDIAPFAVLPTTAWDVKGINFELPYNKARTDKTRKELDSFLAKLDKQKADPKTAEIRSVAYHNLAMAKQMLKQK</sequence>
<evidence type="ECO:0000256" key="4">
    <source>
        <dbReference type="ARBA" id="ARBA00022982"/>
    </source>
</evidence>
<accession>A0A1T4N5F0</accession>
<evidence type="ECO:0000313" key="7">
    <source>
        <dbReference type="EMBL" id="SJZ74341.1"/>
    </source>
</evidence>
<organism evidence="7 8">
    <name type="scientific">Trichlorobacter thiogenes</name>
    <dbReference type="NCBI Taxonomy" id="115783"/>
    <lineage>
        <taxon>Bacteria</taxon>
        <taxon>Pseudomonadati</taxon>
        <taxon>Thermodesulfobacteriota</taxon>
        <taxon>Desulfuromonadia</taxon>
        <taxon>Geobacterales</taxon>
        <taxon>Geobacteraceae</taxon>
        <taxon>Trichlorobacter</taxon>
    </lineage>
</organism>
<evidence type="ECO:0000256" key="3">
    <source>
        <dbReference type="ARBA" id="ARBA00022723"/>
    </source>
</evidence>
<protein>
    <submittedName>
        <fullName evidence="7">Uncharacterized protein</fullName>
    </submittedName>
</protein>
<keyword evidence="4" id="KW-0249">Electron transport</keyword>
<feature type="chain" id="PRO_5013205020" evidence="6">
    <location>
        <begin position="18"/>
        <end position="625"/>
    </location>
</feature>
<proteinExistence type="predicted"/>
<evidence type="ECO:0000256" key="5">
    <source>
        <dbReference type="ARBA" id="ARBA00023004"/>
    </source>
</evidence>
<dbReference type="InterPro" id="IPR051174">
    <property type="entry name" value="Cytochrome_c-type_ET"/>
</dbReference>
<evidence type="ECO:0000313" key="8">
    <source>
        <dbReference type="Proteomes" id="UP000190102"/>
    </source>
</evidence>
<keyword evidence="8" id="KW-1185">Reference proteome</keyword>
<dbReference type="Gene3D" id="3.90.10.10">
    <property type="entry name" value="Cytochrome C3"/>
    <property type="match status" value="1"/>
</dbReference>
<evidence type="ECO:0000256" key="6">
    <source>
        <dbReference type="SAM" id="SignalP"/>
    </source>
</evidence>
<dbReference type="EMBL" id="FUWR01000006">
    <property type="protein sequence ID" value="SJZ74341.1"/>
    <property type="molecule type" value="Genomic_DNA"/>
</dbReference>
<keyword evidence="1" id="KW-0813">Transport</keyword>
<reference evidence="8" key="1">
    <citation type="submission" date="2017-02" db="EMBL/GenBank/DDBJ databases">
        <authorList>
            <person name="Varghese N."/>
            <person name="Submissions S."/>
        </authorList>
    </citation>
    <scope>NUCLEOTIDE SEQUENCE [LARGE SCALE GENOMIC DNA]</scope>
    <source>
        <strain evidence="8">ATCC BAA-34</strain>
    </source>
</reference>
<dbReference type="OrthoDB" id="5389598at2"/>
<dbReference type="InterPro" id="IPR036280">
    <property type="entry name" value="Multihaem_cyt_sf"/>
</dbReference>
<dbReference type="GO" id="GO:0046872">
    <property type="term" value="F:metal ion binding"/>
    <property type="evidence" value="ECO:0007669"/>
    <property type="project" value="UniProtKB-KW"/>
</dbReference>
<dbReference type="AlphaFoldDB" id="A0A1T4N5F0"/>
<dbReference type="SUPFAM" id="SSF48695">
    <property type="entry name" value="Multiheme cytochromes"/>
    <property type="match status" value="1"/>
</dbReference>
<keyword evidence="2" id="KW-0349">Heme</keyword>
<evidence type="ECO:0000256" key="1">
    <source>
        <dbReference type="ARBA" id="ARBA00022448"/>
    </source>
</evidence>
<dbReference type="PANTHER" id="PTHR30333">
    <property type="entry name" value="CYTOCHROME C-TYPE PROTEIN"/>
    <property type="match status" value="1"/>
</dbReference>
<dbReference type="PANTHER" id="PTHR30333:SF4">
    <property type="entry name" value="CYTOCHROME C FAMILY PROTEIN"/>
    <property type="match status" value="1"/>
</dbReference>
<evidence type="ECO:0000256" key="2">
    <source>
        <dbReference type="ARBA" id="ARBA00022617"/>
    </source>
</evidence>